<dbReference type="Gene3D" id="2.40.30.200">
    <property type="match status" value="1"/>
</dbReference>
<proteinExistence type="predicted"/>
<gene>
    <name evidence="1" type="ORF">HMPREF9289_0717</name>
</gene>
<dbReference type="AlphaFoldDB" id="E1KWH8"/>
<name>E1KWH8_FINMA</name>
<protein>
    <submittedName>
        <fullName evidence="1">Putative phage tail component domain protein</fullName>
    </submittedName>
</protein>
<evidence type="ECO:0000313" key="1">
    <source>
        <dbReference type="EMBL" id="EFL54710.1"/>
    </source>
</evidence>
<sequence length="282" mass="33149">MKKIYKFVDINETALERENIIDVFIDGTNLDRVVPGYSTLNVYGREVIGRNISSTNYQISKINNKTSIRGRRKAVQTNKFGFSSLPSRTLTIEYLMECQTEQEILRRFNDLIYYANREQVQISFSDDGDFYYVGTLSNFNELEANKFSFISNFTYECIDPYKYRKTLKKFIIEPRTQKEFNYIGKYESDVEEIRSFISKDMDNLMIKNITSGTFIKINNPNHEVIDVILDIKNGDVRDTSGKNLIDKLVIFSDFEDFAVNYKDELYSNSYKNTEVYFREKVL</sequence>
<comment type="caution">
    <text evidence="1">The sequence shown here is derived from an EMBL/GenBank/DDBJ whole genome shotgun (WGS) entry which is preliminary data.</text>
</comment>
<dbReference type="Proteomes" id="UP000003807">
    <property type="component" value="Unassembled WGS sequence"/>
</dbReference>
<dbReference type="RefSeq" id="WP_002839392.1">
    <property type="nucleotide sequence ID" value="NZ_AEDP01000018.1"/>
</dbReference>
<accession>E1KWH8</accession>
<evidence type="ECO:0000313" key="2">
    <source>
        <dbReference type="Proteomes" id="UP000003807"/>
    </source>
</evidence>
<dbReference type="EMBL" id="AEDP01000018">
    <property type="protein sequence ID" value="EFL54710.1"/>
    <property type="molecule type" value="Genomic_DNA"/>
</dbReference>
<dbReference type="NCBIfam" id="TIGR01633">
    <property type="entry name" value="phi3626_gp14_N"/>
    <property type="match status" value="1"/>
</dbReference>
<reference evidence="1 2" key="1">
    <citation type="submission" date="2010-08" db="EMBL/GenBank/DDBJ databases">
        <authorList>
            <person name="Durkin A.S."/>
            <person name="Madupu R."/>
            <person name="Torralba M."/>
            <person name="Gillis M."/>
            <person name="Methe B."/>
            <person name="Sutton G."/>
            <person name="Nelson K.E."/>
        </authorList>
    </citation>
    <scope>NUCLEOTIDE SEQUENCE [LARGE SCALE GENOMIC DNA]</scope>
    <source>
        <strain evidence="1 2">BVS033A4</strain>
    </source>
</reference>
<dbReference type="InterPro" id="IPR006520">
    <property type="entry name" value="Dit_BPSPP_N"/>
</dbReference>
<dbReference type="OrthoDB" id="3078561at2"/>
<organism evidence="1 2">
    <name type="scientific">Finegoldia magna BVS033A4</name>
    <dbReference type="NCBI Taxonomy" id="866773"/>
    <lineage>
        <taxon>Bacteria</taxon>
        <taxon>Bacillati</taxon>
        <taxon>Bacillota</taxon>
        <taxon>Tissierellia</taxon>
        <taxon>Tissierellales</taxon>
        <taxon>Peptoniphilaceae</taxon>
        <taxon>Finegoldia</taxon>
    </lineage>
</organism>